<reference evidence="2" key="1">
    <citation type="journal article" date="2021" name="Mol. Ecol. Resour.">
        <title>Apolygus lucorum genome provides insights into omnivorousness and mesophyll feeding.</title>
        <authorList>
            <person name="Liu Y."/>
            <person name="Liu H."/>
            <person name="Wang H."/>
            <person name="Huang T."/>
            <person name="Liu B."/>
            <person name="Yang B."/>
            <person name="Yin L."/>
            <person name="Li B."/>
            <person name="Zhang Y."/>
            <person name="Zhang S."/>
            <person name="Jiang F."/>
            <person name="Zhang X."/>
            <person name="Ren Y."/>
            <person name="Wang B."/>
            <person name="Wang S."/>
            <person name="Lu Y."/>
            <person name="Wu K."/>
            <person name="Fan W."/>
            <person name="Wang G."/>
        </authorList>
    </citation>
    <scope>NUCLEOTIDE SEQUENCE</scope>
    <source>
        <strain evidence="2">12Hb</strain>
    </source>
</reference>
<dbReference type="Proteomes" id="UP000466442">
    <property type="component" value="Unassembled WGS sequence"/>
</dbReference>
<evidence type="ECO:0000313" key="2">
    <source>
        <dbReference type="EMBL" id="KAF6203578.1"/>
    </source>
</evidence>
<evidence type="ECO:0008006" key="4">
    <source>
        <dbReference type="Google" id="ProtNLM"/>
    </source>
</evidence>
<feature type="non-terminal residue" evidence="2">
    <location>
        <position position="155"/>
    </location>
</feature>
<feature type="region of interest" description="Disordered" evidence="1">
    <location>
        <begin position="31"/>
        <end position="55"/>
    </location>
</feature>
<organism evidence="2 3">
    <name type="scientific">Apolygus lucorum</name>
    <name type="common">Small green plant bug</name>
    <name type="synonym">Lygocoris lucorum</name>
    <dbReference type="NCBI Taxonomy" id="248454"/>
    <lineage>
        <taxon>Eukaryota</taxon>
        <taxon>Metazoa</taxon>
        <taxon>Ecdysozoa</taxon>
        <taxon>Arthropoda</taxon>
        <taxon>Hexapoda</taxon>
        <taxon>Insecta</taxon>
        <taxon>Pterygota</taxon>
        <taxon>Neoptera</taxon>
        <taxon>Paraneoptera</taxon>
        <taxon>Hemiptera</taxon>
        <taxon>Heteroptera</taxon>
        <taxon>Panheteroptera</taxon>
        <taxon>Cimicomorpha</taxon>
        <taxon>Miridae</taxon>
        <taxon>Mirini</taxon>
        <taxon>Apolygus</taxon>
    </lineage>
</organism>
<gene>
    <name evidence="2" type="ORF">GE061_001910</name>
</gene>
<keyword evidence="3" id="KW-1185">Reference proteome</keyword>
<dbReference type="OrthoDB" id="6627846at2759"/>
<name>A0A8S9X5C1_APOLU</name>
<dbReference type="InterPro" id="IPR035940">
    <property type="entry name" value="CAP_sf"/>
</dbReference>
<dbReference type="SUPFAM" id="SSF55797">
    <property type="entry name" value="PR-1-like"/>
    <property type="match status" value="1"/>
</dbReference>
<dbReference type="Gene3D" id="3.40.33.10">
    <property type="entry name" value="CAP"/>
    <property type="match status" value="1"/>
</dbReference>
<dbReference type="AlphaFoldDB" id="A0A8S9X5C1"/>
<evidence type="ECO:0000313" key="3">
    <source>
        <dbReference type="Proteomes" id="UP000466442"/>
    </source>
</evidence>
<evidence type="ECO:0000256" key="1">
    <source>
        <dbReference type="SAM" id="MobiDB-lite"/>
    </source>
</evidence>
<protein>
    <recommendedName>
        <fullName evidence="4">SCP domain-containing protein</fullName>
    </recommendedName>
</protein>
<sequence length="155" mass="17340">MWNKRKKMGGVGTEVQIDESLFQGKRKYNRGRLLRSDRRPTPVVQDDDDEGDDDDVQTLQLYSTKTVQSEMSSSQVLIAVAALALVFARQSEACYGATLLRSGGLTCEEKRQIVDLHNELRQAVAVGRVPGQSQASNMLEMVSRVYQFNVPGFQQ</sequence>
<dbReference type="EMBL" id="WIXP02000010">
    <property type="protein sequence ID" value="KAF6203578.1"/>
    <property type="molecule type" value="Genomic_DNA"/>
</dbReference>
<accession>A0A8S9X5C1</accession>
<feature type="compositionally biased region" description="Acidic residues" evidence="1">
    <location>
        <begin position="45"/>
        <end position="55"/>
    </location>
</feature>
<comment type="caution">
    <text evidence="2">The sequence shown here is derived from an EMBL/GenBank/DDBJ whole genome shotgun (WGS) entry which is preliminary data.</text>
</comment>
<proteinExistence type="predicted"/>